<dbReference type="AlphaFoldDB" id="A0A848ANS4"/>
<evidence type="ECO:0000259" key="6">
    <source>
        <dbReference type="Pfam" id="PF00692"/>
    </source>
</evidence>
<keyword evidence="3 7" id="KW-0378">Hydrolase</keyword>
<comment type="catalytic activity">
    <reaction evidence="5">
        <text>dUTP + H2O = dUMP + diphosphate + H(+)</text>
        <dbReference type="Rhea" id="RHEA:10248"/>
        <dbReference type="ChEBI" id="CHEBI:15377"/>
        <dbReference type="ChEBI" id="CHEBI:15378"/>
        <dbReference type="ChEBI" id="CHEBI:33019"/>
        <dbReference type="ChEBI" id="CHEBI:61555"/>
        <dbReference type="ChEBI" id="CHEBI:246422"/>
        <dbReference type="EC" id="3.6.1.23"/>
    </reaction>
</comment>
<dbReference type="GO" id="GO:0000287">
    <property type="term" value="F:magnesium ion binding"/>
    <property type="evidence" value="ECO:0007669"/>
    <property type="project" value="InterPro"/>
</dbReference>
<dbReference type="PANTHER" id="PTHR11241:SF0">
    <property type="entry name" value="DEOXYURIDINE 5'-TRIPHOSPHATE NUCLEOTIDOHYDROLASE"/>
    <property type="match status" value="1"/>
</dbReference>
<dbReference type="InterPro" id="IPR008181">
    <property type="entry name" value="dUTPase"/>
</dbReference>
<gene>
    <name evidence="7" type="primary">dut</name>
    <name evidence="7" type="ORF">HF882_02995</name>
</gene>
<dbReference type="CDD" id="cd07557">
    <property type="entry name" value="trimeric_dUTPase"/>
    <property type="match status" value="1"/>
</dbReference>
<reference evidence="7 8" key="1">
    <citation type="submission" date="2020-04" db="EMBL/GenBank/DDBJ databases">
        <authorList>
            <person name="Hitch T.C.A."/>
            <person name="Wylensek D."/>
            <person name="Clavel T."/>
        </authorList>
    </citation>
    <scope>NUCLEOTIDE SEQUENCE [LARGE SCALE GENOMIC DNA]</scope>
    <source>
        <strain evidence="7 8">COR2-253-APC-1A</strain>
    </source>
</reference>
<dbReference type="GO" id="GO:0004170">
    <property type="term" value="F:dUTP diphosphatase activity"/>
    <property type="evidence" value="ECO:0007669"/>
    <property type="project" value="UniProtKB-EC"/>
</dbReference>
<dbReference type="RefSeq" id="WP_168961552.1">
    <property type="nucleotide sequence ID" value="NZ_CAJKCJ010000029.1"/>
</dbReference>
<evidence type="ECO:0000256" key="1">
    <source>
        <dbReference type="ARBA" id="ARBA00006581"/>
    </source>
</evidence>
<dbReference type="GO" id="GO:0046081">
    <property type="term" value="P:dUTP catabolic process"/>
    <property type="evidence" value="ECO:0007669"/>
    <property type="project" value="InterPro"/>
</dbReference>
<dbReference type="SUPFAM" id="SSF51283">
    <property type="entry name" value="dUTPase-like"/>
    <property type="match status" value="1"/>
</dbReference>
<dbReference type="PANTHER" id="PTHR11241">
    <property type="entry name" value="DEOXYURIDINE 5'-TRIPHOSPHATE NUCLEOTIDOHYDROLASE"/>
    <property type="match status" value="1"/>
</dbReference>
<comment type="similarity">
    <text evidence="1">Belongs to the dUTPase family.</text>
</comment>
<evidence type="ECO:0000256" key="5">
    <source>
        <dbReference type="ARBA" id="ARBA00047686"/>
    </source>
</evidence>
<organism evidence="7 8">
    <name type="scientific">Victivallis vadensis</name>
    <dbReference type="NCBI Taxonomy" id="172901"/>
    <lineage>
        <taxon>Bacteria</taxon>
        <taxon>Pseudomonadati</taxon>
        <taxon>Lentisphaerota</taxon>
        <taxon>Lentisphaeria</taxon>
        <taxon>Victivallales</taxon>
        <taxon>Victivallaceae</taxon>
        <taxon>Victivallis</taxon>
    </lineage>
</organism>
<evidence type="ECO:0000313" key="7">
    <source>
        <dbReference type="EMBL" id="NMD85544.1"/>
    </source>
</evidence>
<dbReference type="InterPro" id="IPR036157">
    <property type="entry name" value="dUTPase-like_sf"/>
</dbReference>
<evidence type="ECO:0000256" key="4">
    <source>
        <dbReference type="ARBA" id="ARBA00023080"/>
    </source>
</evidence>
<keyword evidence="4" id="KW-0546">Nucleotide metabolism</keyword>
<dbReference type="NCBIfam" id="TIGR00576">
    <property type="entry name" value="dut"/>
    <property type="match status" value="1"/>
</dbReference>
<evidence type="ECO:0000313" key="8">
    <source>
        <dbReference type="Proteomes" id="UP000576225"/>
    </source>
</evidence>
<evidence type="ECO:0000256" key="2">
    <source>
        <dbReference type="ARBA" id="ARBA00012379"/>
    </source>
</evidence>
<dbReference type="Pfam" id="PF00692">
    <property type="entry name" value="dUTPase"/>
    <property type="match status" value="1"/>
</dbReference>
<protein>
    <recommendedName>
        <fullName evidence="2">dUTP diphosphatase</fullName>
        <ecNumber evidence="2">3.6.1.23</ecNumber>
    </recommendedName>
</protein>
<feature type="domain" description="dUTPase-like" evidence="6">
    <location>
        <begin position="15"/>
        <end position="141"/>
    </location>
</feature>
<dbReference type="InterPro" id="IPR029054">
    <property type="entry name" value="dUTPase-like"/>
</dbReference>
<evidence type="ECO:0000256" key="3">
    <source>
        <dbReference type="ARBA" id="ARBA00022801"/>
    </source>
</evidence>
<accession>A0A848ANS4</accession>
<dbReference type="EMBL" id="JABAEW010000003">
    <property type="protein sequence ID" value="NMD85544.1"/>
    <property type="molecule type" value="Genomic_DNA"/>
</dbReference>
<sequence length="148" mass="15466">MIKFKMASGCSDLAPAKAHPDDAAYDLKARTDVELAVGKSTLVPTGLFLELPVGFEAQVRPRSGLALKHNLSLTNSPGTIDAGYRGEVGVIMFNPGPAVFQVRRGDRIAQMVIAELAAVELVPAEELSETQRGAGGFGSTGIGEGKSL</sequence>
<dbReference type="GO" id="GO:0006226">
    <property type="term" value="P:dUMP biosynthetic process"/>
    <property type="evidence" value="ECO:0007669"/>
    <property type="project" value="InterPro"/>
</dbReference>
<proteinExistence type="inferred from homology"/>
<name>A0A848ANS4_9BACT</name>
<dbReference type="Gene3D" id="2.70.40.10">
    <property type="match status" value="1"/>
</dbReference>
<dbReference type="Proteomes" id="UP000576225">
    <property type="component" value="Unassembled WGS sequence"/>
</dbReference>
<comment type="caution">
    <text evidence="7">The sequence shown here is derived from an EMBL/GenBank/DDBJ whole genome shotgun (WGS) entry which is preliminary data.</text>
</comment>
<dbReference type="EC" id="3.6.1.23" evidence="2"/>
<dbReference type="InterPro" id="IPR033704">
    <property type="entry name" value="dUTPase_trimeric"/>
</dbReference>
<dbReference type="NCBIfam" id="NF001862">
    <property type="entry name" value="PRK00601.1"/>
    <property type="match status" value="1"/>
</dbReference>